<feature type="region of interest" description="Disordered" evidence="1">
    <location>
        <begin position="1"/>
        <end position="40"/>
    </location>
</feature>
<keyword evidence="3" id="KW-1185">Reference proteome</keyword>
<feature type="compositionally biased region" description="Basic residues" evidence="1">
    <location>
        <begin position="1"/>
        <end position="10"/>
    </location>
</feature>
<evidence type="ECO:0000256" key="1">
    <source>
        <dbReference type="SAM" id="MobiDB-lite"/>
    </source>
</evidence>
<evidence type="ECO:0000313" key="2">
    <source>
        <dbReference type="EMBL" id="KAJ8309017.1"/>
    </source>
</evidence>
<name>A0ABQ9EYE3_TEGGR</name>
<dbReference type="Proteomes" id="UP001217089">
    <property type="component" value="Unassembled WGS sequence"/>
</dbReference>
<dbReference type="Gene3D" id="3.40.50.300">
    <property type="entry name" value="P-loop containing nucleotide triphosphate hydrolases"/>
    <property type="match status" value="1"/>
</dbReference>
<comment type="caution">
    <text evidence="2">The sequence shown here is derived from an EMBL/GenBank/DDBJ whole genome shotgun (WGS) entry which is preliminary data.</text>
</comment>
<sequence>MAQPSKRPHRLSSVSDSEPECTPSKKSSNRLDPNKDTLNDVHERVFNQNTLQTYINMDIIEGKRKNDADKEKQKEQKNEMRKNICALRNSGGGVLITRIKGDSEAGYSNKFHKVFDDMFKEYLFEDEKFGDIYQFENKKDGFLIFVQGSSKIVTTETNTMATIHKGTEKITCQDLIYYFPLEECKTHDIQSRWVQSRYKDEYPYEESDTIQFKSFRAVKNFRNLKNNFKDDIKIYVSAFTKAKTGGSIFFGIEEIPIKSNTKPVVEGIGISLTDNEISNLSDFCGEVLTQSMYWLTVDCSSETGFRKLTPNEIQNYYKLDWYSLPGTRERKHVIELAVAPFEGIVFHSKEGPTAWEVDGNGEVCKISLDRWYSFMTKDVLDARDRQLRDDNDYTDFLALGIPMTLTPEPIVDTLKNKCQGRMAEAFTQLQMHPKFIKNRCIAVLDYNFSIILKENMDNPFPECKRCIYYCDAFIVGTETLPLLLSFCKICDNHDKCMSCCDVHNHKITKILTSKMRSHIRGLSGILSYTINLMKDVNNEYNKALQQDRFYHQNVRTPGSRQANEILLAFVKTVASIPSPVKNVIDDYFLRSFITDMRTMLTLDQYQILYNNYQSTRRLLVHGLPGTGKTEIIKEVMRKLSKSGVKHEEILFVTEHTPLCDVVDKMDVCRTLTRYELNEMWKHNKADLMKVKHVFVDDAQFLDSKKQPPSQMNWFQQLSKIMPLQKDGKFWIFYGNHNYRSFGASVENVIPTHLFEKRTLRSIIRNTKSIAKFAEKYASDVDYTNAVQSIPHDADGEDVDEHHRDLSTDESRFKAFQEEMCDCLKRYKKGSIAVLYDKVDDIPSPLKCQISPFRKRVHGLLHKSEISPKHVQVPGHGRIKIVNASENYDEDAVVVDSARRYTSLDRLAVIAIGIDKPEIKIGYSTFTRPLAKLIVVHNSCVNQL</sequence>
<accession>A0ABQ9EYE3</accession>
<dbReference type="SUPFAM" id="SSF52540">
    <property type="entry name" value="P-loop containing nucleoside triphosphate hydrolases"/>
    <property type="match status" value="1"/>
</dbReference>
<organism evidence="2 3">
    <name type="scientific">Tegillarca granosa</name>
    <name type="common">Malaysian cockle</name>
    <name type="synonym">Anadara granosa</name>
    <dbReference type="NCBI Taxonomy" id="220873"/>
    <lineage>
        <taxon>Eukaryota</taxon>
        <taxon>Metazoa</taxon>
        <taxon>Spiralia</taxon>
        <taxon>Lophotrochozoa</taxon>
        <taxon>Mollusca</taxon>
        <taxon>Bivalvia</taxon>
        <taxon>Autobranchia</taxon>
        <taxon>Pteriomorphia</taxon>
        <taxon>Arcoida</taxon>
        <taxon>Arcoidea</taxon>
        <taxon>Arcidae</taxon>
        <taxon>Tegillarca</taxon>
    </lineage>
</organism>
<proteinExistence type="predicted"/>
<evidence type="ECO:0000313" key="3">
    <source>
        <dbReference type="Proteomes" id="UP001217089"/>
    </source>
</evidence>
<gene>
    <name evidence="2" type="ORF">KUTeg_013891</name>
</gene>
<protein>
    <submittedName>
        <fullName evidence="2">Uncharacterized protein</fullName>
    </submittedName>
</protein>
<dbReference type="EMBL" id="JARBDR010000657">
    <property type="protein sequence ID" value="KAJ8309017.1"/>
    <property type="molecule type" value="Genomic_DNA"/>
</dbReference>
<dbReference type="InterPro" id="IPR027417">
    <property type="entry name" value="P-loop_NTPase"/>
</dbReference>
<reference evidence="2 3" key="1">
    <citation type="submission" date="2022-12" db="EMBL/GenBank/DDBJ databases">
        <title>Chromosome-level genome of Tegillarca granosa.</title>
        <authorList>
            <person name="Kim J."/>
        </authorList>
    </citation>
    <scope>NUCLEOTIDE SEQUENCE [LARGE SCALE GENOMIC DNA]</scope>
    <source>
        <strain evidence="2">Teg-2019</strain>
        <tissue evidence="2">Adductor muscle</tissue>
    </source>
</reference>